<dbReference type="RefSeq" id="WP_343973772.1">
    <property type="nucleotide sequence ID" value="NZ_BAAAHK010000011.1"/>
</dbReference>
<evidence type="ECO:0000256" key="1">
    <source>
        <dbReference type="SAM" id="MobiDB-lite"/>
    </source>
</evidence>
<accession>A0ABP4BB74</accession>
<feature type="region of interest" description="Disordered" evidence="1">
    <location>
        <begin position="1"/>
        <end position="23"/>
    </location>
</feature>
<dbReference type="EMBL" id="BAAAHK010000011">
    <property type="protein sequence ID" value="GAA0948640.1"/>
    <property type="molecule type" value="Genomic_DNA"/>
</dbReference>
<reference evidence="3" key="1">
    <citation type="journal article" date="2019" name="Int. J. Syst. Evol. Microbiol.">
        <title>The Global Catalogue of Microorganisms (GCM) 10K type strain sequencing project: providing services to taxonomists for standard genome sequencing and annotation.</title>
        <authorList>
            <consortium name="The Broad Institute Genomics Platform"/>
            <consortium name="The Broad Institute Genome Sequencing Center for Infectious Disease"/>
            <person name="Wu L."/>
            <person name="Ma J."/>
        </authorList>
    </citation>
    <scope>NUCLEOTIDE SEQUENCE [LARGE SCALE GENOMIC DNA]</scope>
    <source>
        <strain evidence="3">JCM 10977</strain>
    </source>
</reference>
<dbReference type="Proteomes" id="UP001500542">
    <property type="component" value="Unassembled WGS sequence"/>
</dbReference>
<proteinExistence type="predicted"/>
<protein>
    <submittedName>
        <fullName evidence="2">Uncharacterized protein</fullName>
    </submittedName>
</protein>
<keyword evidence="3" id="KW-1185">Reference proteome</keyword>
<evidence type="ECO:0000313" key="3">
    <source>
        <dbReference type="Proteomes" id="UP001500542"/>
    </source>
</evidence>
<name>A0ABP4BB74_9ACTN</name>
<gene>
    <name evidence="2" type="ORF">GCM10009554_46460</name>
</gene>
<sequence length="118" mass="12552">MAGTPNQDTKPGEAATDEIPNGAVLTDGDELERLVWEANGTTPVLLDCNADIWVLYFTEDGDPYACTLPIQGEPSTSHIVDLATVAGHGPLRVLWNGDPSHRALTSHTDATSVKGIQE</sequence>
<comment type="caution">
    <text evidence="2">The sequence shown here is derived from an EMBL/GenBank/DDBJ whole genome shotgun (WGS) entry which is preliminary data.</text>
</comment>
<evidence type="ECO:0000313" key="2">
    <source>
        <dbReference type="EMBL" id="GAA0948640.1"/>
    </source>
</evidence>
<organism evidence="2 3">
    <name type="scientific">Kribbella koreensis</name>
    <dbReference type="NCBI Taxonomy" id="57909"/>
    <lineage>
        <taxon>Bacteria</taxon>
        <taxon>Bacillati</taxon>
        <taxon>Actinomycetota</taxon>
        <taxon>Actinomycetes</taxon>
        <taxon>Propionibacteriales</taxon>
        <taxon>Kribbellaceae</taxon>
        <taxon>Kribbella</taxon>
    </lineage>
</organism>